<accession>A0A6J8C859</accession>
<evidence type="ECO:0000313" key="1">
    <source>
        <dbReference type="EMBL" id="CAC5392553.1"/>
    </source>
</evidence>
<reference evidence="1 2" key="1">
    <citation type="submission" date="2020-06" db="EMBL/GenBank/DDBJ databases">
        <authorList>
            <person name="Li R."/>
            <person name="Bekaert M."/>
        </authorList>
    </citation>
    <scope>NUCLEOTIDE SEQUENCE [LARGE SCALE GENOMIC DNA]</scope>
    <source>
        <strain evidence="2">wild</strain>
    </source>
</reference>
<dbReference type="PANTHER" id="PTHR47083">
    <property type="entry name" value="TESTIS-EXPRESSED PROTEIN 11"/>
    <property type="match status" value="1"/>
</dbReference>
<dbReference type="EMBL" id="CACVKT020004988">
    <property type="protein sequence ID" value="CAC5392553.1"/>
    <property type="molecule type" value="Genomic_DNA"/>
</dbReference>
<dbReference type="InterPro" id="IPR042861">
    <property type="entry name" value="TEX11"/>
</dbReference>
<organism evidence="1 2">
    <name type="scientific">Mytilus coruscus</name>
    <name type="common">Sea mussel</name>
    <dbReference type="NCBI Taxonomy" id="42192"/>
    <lineage>
        <taxon>Eukaryota</taxon>
        <taxon>Metazoa</taxon>
        <taxon>Spiralia</taxon>
        <taxon>Lophotrochozoa</taxon>
        <taxon>Mollusca</taxon>
        <taxon>Bivalvia</taxon>
        <taxon>Autobranchia</taxon>
        <taxon>Pteriomorphia</taxon>
        <taxon>Mytilida</taxon>
        <taxon>Mytiloidea</taxon>
        <taxon>Mytilidae</taxon>
        <taxon>Mytilinae</taxon>
        <taxon>Mytilus</taxon>
    </lineage>
</organism>
<keyword evidence="2" id="KW-1185">Reference proteome</keyword>
<dbReference type="GO" id="GO:0000801">
    <property type="term" value="C:central element"/>
    <property type="evidence" value="ECO:0007669"/>
    <property type="project" value="TreeGrafter"/>
</dbReference>
<gene>
    <name evidence="1" type="ORF">MCOR_27477</name>
</gene>
<dbReference type="GO" id="GO:0007131">
    <property type="term" value="P:reciprocal meiotic recombination"/>
    <property type="evidence" value="ECO:0007669"/>
    <property type="project" value="TreeGrafter"/>
</dbReference>
<evidence type="ECO:0000313" key="2">
    <source>
        <dbReference type="Proteomes" id="UP000507470"/>
    </source>
</evidence>
<evidence type="ECO:0008006" key="3">
    <source>
        <dbReference type="Google" id="ProtNLM"/>
    </source>
</evidence>
<dbReference type="OrthoDB" id="65716at2759"/>
<protein>
    <recommendedName>
        <fullName evidence="3">Protein ZIP4 homolog</fullName>
    </recommendedName>
</protein>
<dbReference type="GO" id="GO:0007060">
    <property type="term" value="P:male meiosis chromosome segregation"/>
    <property type="evidence" value="ECO:0007669"/>
    <property type="project" value="TreeGrafter"/>
</dbReference>
<dbReference type="Proteomes" id="UP000507470">
    <property type="component" value="Unassembled WGS sequence"/>
</dbReference>
<proteinExistence type="predicted"/>
<dbReference type="GO" id="GO:0007130">
    <property type="term" value="P:synaptonemal complex assembly"/>
    <property type="evidence" value="ECO:0007669"/>
    <property type="project" value="TreeGrafter"/>
</dbReference>
<sequence length="296" mass="33902">MALQSEEKPHCMRDLFTLCCQLSALSGEDRNQITRQKTCRLMAAAASLQVSRKCLNEQEQRNALEDALCHVEDCKRLCDKLEVNMLSAAESKTKDTTEILLLLYEFEARVKLKDQHVEEILEVALKLPNPDPKTFETIAALAVEEPAQNKILSVRALKVAIRKHLQITTPDYIRCSKLFHSLIQLALTGGVEQSGKEEAWNYFVEVIEIIDKTEQGQFPEIEILWLMTKAWNCGINLYSSGRYEEAEKWCATSMKLFQYLGSMKSNYEDHMNNTYSEILAKIENSKPKKVFKGQEE</sequence>
<name>A0A6J8C859_MYTCO</name>
<dbReference type="AlphaFoldDB" id="A0A6J8C859"/>
<dbReference type="PANTHER" id="PTHR47083:SF1">
    <property type="entry name" value="TESTIS-EXPRESSED PROTEIN 11"/>
    <property type="match status" value="1"/>
</dbReference>